<feature type="region of interest" description="Disordered" evidence="1">
    <location>
        <begin position="119"/>
        <end position="151"/>
    </location>
</feature>
<comment type="caution">
    <text evidence="2">The sequence shown here is derived from an EMBL/GenBank/DDBJ whole genome shotgun (WGS) entry which is preliminary data.</text>
</comment>
<name>A0ABR1NV90_DIAER</name>
<feature type="region of interest" description="Disordered" evidence="1">
    <location>
        <begin position="1"/>
        <end position="34"/>
    </location>
</feature>
<reference evidence="2 3" key="1">
    <citation type="submission" date="2024-02" db="EMBL/GenBank/DDBJ databases">
        <title>De novo assembly and annotation of 12 fungi associated with fruit tree decline syndrome in Ontario, Canada.</title>
        <authorList>
            <person name="Sulman M."/>
            <person name="Ellouze W."/>
            <person name="Ilyukhin E."/>
        </authorList>
    </citation>
    <scope>NUCLEOTIDE SEQUENCE [LARGE SCALE GENOMIC DNA]</scope>
    <source>
        <strain evidence="2 3">M169</strain>
    </source>
</reference>
<organism evidence="2 3">
    <name type="scientific">Diaporthe eres</name>
    <name type="common">Phomopsis oblonga</name>
    <dbReference type="NCBI Taxonomy" id="83184"/>
    <lineage>
        <taxon>Eukaryota</taxon>
        <taxon>Fungi</taxon>
        <taxon>Dikarya</taxon>
        <taxon>Ascomycota</taxon>
        <taxon>Pezizomycotina</taxon>
        <taxon>Sordariomycetes</taxon>
        <taxon>Sordariomycetidae</taxon>
        <taxon>Diaporthales</taxon>
        <taxon>Diaporthaceae</taxon>
        <taxon>Diaporthe</taxon>
        <taxon>Diaporthe eres species complex</taxon>
    </lineage>
</organism>
<evidence type="ECO:0000256" key="1">
    <source>
        <dbReference type="SAM" id="MobiDB-lite"/>
    </source>
</evidence>
<evidence type="ECO:0000313" key="2">
    <source>
        <dbReference type="EMBL" id="KAK7716694.1"/>
    </source>
</evidence>
<feature type="compositionally biased region" description="Basic and acidic residues" evidence="1">
    <location>
        <begin position="1"/>
        <end position="10"/>
    </location>
</feature>
<dbReference type="Proteomes" id="UP001430848">
    <property type="component" value="Unassembled WGS sequence"/>
</dbReference>
<evidence type="ECO:0000313" key="3">
    <source>
        <dbReference type="Proteomes" id="UP001430848"/>
    </source>
</evidence>
<sequence length="163" mass="18118">MSDRSTDPGRSRAGPGTGRHEAELDDNSSQNQDWRHLPVALSGGLSGVVACTRPSLKKPESPLELFCHEQQRHERIAFMMRGHDHASNWPIDGHVTARQTPLETHAQNYRQHEDVLMKDSGEAASPKSKHTSSPFRVELEVNGSDNAEDDSHLEAIRIAARIK</sequence>
<proteinExistence type="predicted"/>
<dbReference type="EMBL" id="JAKNSF020000098">
    <property type="protein sequence ID" value="KAK7716694.1"/>
    <property type="molecule type" value="Genomic_DNA"/>
</dbReference>
<accession>A0ABR1NV90</accession>
<gene>
    <name evidence="2" type="ORF">SLS63_011006</name>
</gene>
<keyword evidence="3" id="KW-1185">Reference proteome</keyword>
<protein>
    <submittedName>
        <fullName evidence="2">Uncharacterized protein</fullName>
    </submittedName>
</protein>